<dbReference type="CDD" id="cd10747">
    <property type="entry name" value="DnaJ_C"/>
    <property type="match status" value="1"/>
</dbReference>
<dbReference type="InterPro" id="IPR002939">
    <property type="entry name" value="DnaJ_C"/>
</dbReference>
<evidence type="ECO:0000313" key="3">
    <source>
        <dbReference type="EMBL" id="VFJ62958.1"/>
    </source>
</evidence>
<dbReference type="PRINTS" id="PR00625">
    <property type="entry name" value="JDOMAIN"/>
</dbReference>
<reference evidence="3" key="1">
    <citation type="submission" date="2019-02" db="EMBL/GenBank/DDBJ databases">
        <authorList>
            <person name="Gruber-Vodicka R. H."/>
            <person name="Seah K. B. B."/>
        </authorList>
    </citation>
    <scope>NUCLEOTIDE SEQUENCE</scope>
    <source>
        <strain evidence="3">BECK_DK161</strain>
    </source>
</reference>
<protein>
    <submittedName>
        <fullName evidence="3">Curved DNA-binding protein</fullName>
    </submittedName>
</protein>
<dbReference type="GO" id="GO:0042026">
    <property type="term" value="P:protein refolding"/>
    <property type="evidence" value="ECO:0007669"/>
    <property type="project" value="TreeGrafter"/>
</dbReference>
<evidence type="ECO:0000256" key="1">
    <source>
        <dbReference type="ARBA" id="ARBA00023186"/>
    </source>
</evidence>
<dbReference type="InterPro" id="IPR001623">
    <property type="entry name" value="DnaJ_domain"/>
</dbReference>
<gene>
    <name evidence="3" type="ORF">BECKDK2373C_GA0170839_11026</name>
</gene>
<dbReference type="SMART" id="SM00271">
    <property type="entry name" value="DnaJ"/>
    <property type="match status" value="1"/>
</dbReference>
<organism evidence="3">
    <name type="scientific">Candidatus Kentrum sp. DK</name>
    <dbReference type="NCBI Taxonomy" id="2126562"/>
    <lineage>
        <taxon>Bacteria</taxon>
        <taxon>Pseudomonadati</taxon>
        <taxon>Pseudomonadota</taxon>
        <taxon>Gammaproteobacteria</taxon>
        <taxon>Candidatus Kentrum</taxon>
    </lineage>
</organism>
<dbReference type="PANTHER" id="PTHR43096:SF52">
    <property type="entry name" value="DNAJ HOMOLOG 1, MITOCHONDRIAL-RELATED"/>
    <property type="match status" value="1"/>
</dbReference>
<dbReference type="SUPFAM" id="SSF46565">
    <property type="entry name" value="Chaperone J-domain"/>
    <property type="match status" value="1"/>
</dbReference>
<dbReference type="PANTHER" id="PTHR43096">
    <property type="entry name" value="DNAJ HOMOLOG 1, MITOCHONDRIAL-RELATED"/>
    <property type="match status" value="1"/>
</dbReference>
<dbReference type="EMBL" id="CAADEY010000102">
    <property type="protein sequence ID" value="VFJ62958.1"/>
    <property type="molecule type" value="Genomic_DNA"/>
</dbReference>
<dbReference type="GO" id="GO:0051082">
    <property type="term" value="F:unfolded protein binding"/>
    <property type="evidence" value="ECO:0007669"/>
    <property type="project" value="InterPro"/>
</dbReference>
<name>A0A450T8E8_9GAMM</name>
<dbReference type="PROSITE" id="PS00636">
    <property type="entry name" value="DNAJ_1"/>
    <property type="match status" value="1"/>
</dbReference>
<sequence>MKYKDYYQLLGVSRTATPDELKRSYRKLARKYHPDVSKEPNAEERFKEVQEAYEVLKDPKKREAYNQLGANWKTGQDFRPPPGWETRFDFGGGGGPSGSPFGGGGFGAGGFSDFFESLFGAGFQQGSPGGFHARSGRAGAGAQRGQDEHAKIRITLEDAHGGCERSIQLRGQTPNKRQLKVKIPPGVTQGQRIRLAGQGGGGSAPGGGTRGNLYLEVEFLPHPLFRLGGKDVYLDLPITPWEAALGATIEIPTLSGRVEIKIPPGSQSGRKLRLKNRGLGKEPAGDQYLVLKIVTPDADSEAAKEFYQRMAREMPFNPRAQLE</sequence>
<proteinExistence type="predicted"/>
<dbReference type="Pfam" id="PF01556">
    <property type="entry name" value="DnaJ_C"/>
    <property type="match status" value="1"/>
</dbReference>
<dbReference type="InterPro" id="IPR036869">
    <property type="entry name" value="J_dom_sf"/>
</dbReference>
<dbReference type="InterPro" id="IPR008971">
    <property type="entry name" value="HSP40/DnaJ_pept-bd"/>
</dbReference>
<feature type="domain" description="J" evidence="2">
    <location>
        <begin position="5"/>
        <end position="69"/>
    </location>
</feature>
<dbReference type="SUPFAM" id="SSF49493">
    <property type="entry name" value="HSP40/DnaJ peptide-binding domain"/>
    <property type="match status" value="2"/>
</dbReference>
<keyword evidence="1" id="KW-0143">Chaperone</keyword>
<dbReference type="GO" id="GO:0005737">
    <property type="term" value="C:cytoplasm"/>
    <property type="evidence" value="ECO:0007669"/>
    <property type="project" value="TreeGrafter"/>
</dbReference>
<dbReference type="CDD" id="cd06257">
    <property type="entry name" value="DnaJ"/>
    <property type="match status" value="1"/>
</dbReference>
<evidence type="ECO:0000259" key="2">
    <source>
        <dbReference type="PROSITE" id="PS50076"/>
    </source>
</evidence>
<keyword evidence="3" id="KW-0238">DNA-binding</keyword>
<dbReference type="Pfam" id="PF00226">
    <property type="entry name" value="DnaJ"/>
    <property type="match status" value="1"/>
</dbReference>
<dbReference type="Gene3D" id="1.10.287.110">
    <property type="entry name" value="DnaJ domain"/>
    <property type="match status" value="1"/>
</dbReference>
<dbReference type="InterPro" id="IPR018253">
    <property type="entry name" value="DnaJ_domain_CS"/>
</dbReference>
<dbReference type="GO" id="GO:0003677">
    <property type="term" value="F:DNA binding"/>
    <property type="evidence" value="ECO:0007669"/>
    <property type="project" value="UniProtKB-KW"/>
</dbReference>
<accession>A0A450T8E8</accession>
<dbReference type="AlphaFoldDB" id="A0A450T8E8"/>
<dbReference type="Gene3D" id="2.60.260.20">
    <property type="entry name" value="Urease metallochaperone UreE, N-terminal domain"/>
    <property type="match status" value="2"/>
</dbReference>
<dbReference type="FunFam" id="2.60.260.20:FF:000013">
    <property type="entry name" value="DnaJ subfamily B member 11"/>
    <property type="match status" value="1"/>
</dbReference>
<dbReference type="PROSITE" id="PS50076">
    <property type="entry name" value="DNAJ_2"/>
    <property type="match status" value="1"/>
</dbReference>